<name>A0A561EK16_9ACTN</name>
<accession>A0A561EK16</accession>
<organism evidence="2 3">
    <name type="scientific">Kitasatospora atroaurantiaca</name>
    <dbReference type="NCBI Taxonomy" id="285545"/>
    <lineage>
        <taxon>Bacteria</taxon>
        <taxon>Bacillati</taxon>
        <taxon>Actinomycetota</taxon>
        <taxon>Actinomycetes</taxon>
        <taxon>Kitasatosporales</taxon>
        <taxon>Streptomycetaceae</taxon>
        <taxon>Kitasatospora</taxon>
    </lineage>
</organism>
<evidence type="ECO:0000313" key="2">
    <source>
        <dbReference type="EMBL" id="TWE15963.1"/>
    </source>
</evidence>
<keyword evidence="3" id="KW-1185">Reference proteome</keyword>
<evidence type="ECO:0000313" key="3">
    <source>
        <dbReference type="Proteomes" id="UP000318416"/>
    </source>
</evidence>
<dbReference type="EMBL" id="VIVR01000001">
    <property type="protein sequence ID" value="TWE15963.1"/>
    <property type="molecule type" value="Genomic_DNA"/>
</dbReference>
<dbReference type="RefSeq" id="WP_145787785.1">
    <property type="nucleotide sequence ID" value="NZ_BAAABR010000026.1"/>
</dbReference>
<feature type="transmembrane region" description="Helical" evidence="1">
    <location>
        <begin position="60"/>
        <end position="82"/>
    </location>
</feature>
<dbReference type="Proteomes" id="UP000318416">
    <property type="component" value="Unassembled WGS sequence"/>
</dbReference>
<evidence type="ECO:0000256" key="1">
    <source>
        <dbReference type="SAM" id="Phobius"/>
    </source>
</evidence>
<sequence length="94" mass="10408">MDQREDTRLDQRPSTTKTGPLRRAWLALCGVRGSTVVVLLAFSLGLLAVGVQVHSTFMRAMFGIVWFATFVALIGLAGHWMMARTSPGRHRRPA</sequence>
<comment type="caution">
    <text evidence="2">The sequence shown here is derived from an EMBL/GenBank/DDBJ whole genome shotgun (WGS) entry which is preliminary data.</text>
</comment>
<protein>
    <submittedName>
        <fullName evidence="2">Uncharacterized protein</fullName>
    </submittedName>
</protein>
<gene>
    <name evidence="2" type="ORF">FB465_0919</name>
</gene>
<proteinExistence type="predicted"/>
<keyword evidence="1" id="KW-0472">Membrane</keyword>
<keyword evidence="1" id="KW-1133">Transmembrane helix</keyword>
<keyword evidence="1" id="KW-0812">Transmembrane</keyword>
<feature type="transmembrane region" description="Helical" evidence="1">
    <location>
        <begin position="24"/>
        <end position="48"/>
    </location>
</feature>
<reference evidence="2 3" key="1">
    <citation type="submission" date="2019-06" db="EMBL/GenBank/DDBJ databases">
        <title>Sequencing the genomes of 1000 actinobacteria strains.</title>
        <authorList>
            <person name="Klenk H.-P."/>
        </authorList>
    </citation>
    <scope>NUCLEOTIDE SEQUENCE [LARGE SCALE GENOMIC DNA]</scope>
    <source>
        <strain evidence="2 3">DSM 41649</strain>
    </source>
</reference>
<dbReference type="AlphaFoldDB" id="A0A561EK16"/>